<dbReference type="Proteomes" id="UP001190700">
    <property type="component" value="Unassembled WGS sequence"/>
</dbReference>
<dbReference type="EMBL" id="LGRX02022940">
    <property type="protein sequence ID" value="KAK3254993.1"/>
    <property type="molecule type" value="Genomic_DNA"/>
</dbReference>
<accession>A0AAE0F8I0</accession>
<proteinExistence type="predicted"/>
<sequence length="333" mass="35914">MATTGFSEGLALNPMELSGQPPDSLTSYVCIRKDKDLEDLDIRLARIRGPDVFYGLPLDFNYSALEKHNISQAANHQVSTDGPLLRPPSLNNDKQFSWYPLPVDLLRHRSIQNPQNSLASGTTLQPSHFSQPSQPIGSSLQLLNFGQPPQFGQQPQLVPHSPLPQHMAALSLPGNMDSAYRNRRLSMDCDAELSDAASHVGPSANSPSLQLPQNVSGKSGGTASDAANSDKPKETRTSRYRDLHLSGTMKVGVKIAAAGMALNDAQLGKCRCQWQRLEPPSAESPAMVTMIPGAEGPYYTISDEDVGSRIRIVCAGINSDGSYGQVCRGPRAP</sequence>
<protein>
    <submittedName>
        <fullName evidence="2">Uncharacterized protein</fullName>
    </submittedName>
</protein>
<gene>
    <name evidence="2" type="ORF">CYMTET_35811</name>
</gene>
<feature type="compositionally biased region" description="Polar residues" evidence="1">
    <location>
        <begin position="116"/>
        <end position="144"/>
    </location>
</feature>
<evidence type="ECO:0000256" key="1">
    <source>
        <dbReference type="SAM" id="MobiDB-lite"/>
    </source>
</evidence>
<dbReference type="AlphaFoldDB" id="A0AAE0F8I0"/>
<feature type="region of interest" description="Disordered" evidence="1">
    <location>
        <begin position="196"/>
        <end position="241"/>
    </location>
</feature>
<feature type="region of interest" description="Disordered" evidence="1">
    <location>
        <begin position="116"/>
        <end position="170"/>
    </location>
</feature>
<feature type="compositionally biased region" description="Polar residues" evidence="1">
    <location>
        <begin position="203"/>
        <end position="227"/>
    </location>
</feature>
<feature type="compositionally biased region" description="Basic and acidic residues" evidence="1">
    <location>
        <begin position="228"/>
        <end position="241"/>
    </location>
</feature>
<evidence type="ECO:0000313" key="3">
    <source>
        <dbReference type="Proteomes" id="UP001190700"/>
    </source>
</evidence>
<dbReference type="Gene3D" id="2.60.40.2700">
    <property type="match status" value="1"/>
</dbReference>
<evidence type="ECO:0000313" key="2">
    <source>
        <dbReference type="EMBL" id="KAK3254993.1"/>
    </source>
</evidence>
<name>A0AAE0F8I0_9CHLO</name>
<reference evidence="2 3" key="1">
    <citation type="journal article" date="2015" name="Genome Biol. Evol.">
        <title>Comparative Genomics of a Bacterivorous Green Alga Reveals Evolutionary Causalities and Consequences of Phago-Mixotrophic Mode of Nutrition.</title>
        <authorList>
            <person name="Burns J.A."/>
            <person name="Paasch A."/>
            <person name="Narechania A."/>
            <person name="Kim E."/>
        </authorList>
    </citation>
    <scope>NUCLEOTIDE SEQUENCE [LARGE SCALE GENOMIC DNA]</scope>
    <source>
        <strain evidence="2 3">PLY_AMNH</strain>
    </source>
</reference>
<keyword evidence="3" id="KW-1185">Reference proteome</keyword>
<comment type="caution">
    <text evidence="2">The sequence shown here is derived from an EMBL/GenBank/DDBJ whole genome shotgun (WGS) entry which is preliminary data.</text>
</comment>
<organism evidence="2 3">
    <name type="scientific">Cymbomonas tetramitiformis</name>
    <dbReference type="NCBI Taxonomy" id="36881"/>
    <lineage>
        <taxon>Eukaryota</taxon>
        <taxon>Viridiplantae</taxon>
        <taxon>Chlorophyta</taxon>
        <taxon>Pyramimonadophyceae</taxon>
        <taxon>Pyramimonadales</taxon>
        <taxon>Pyramimonadaceae</taxon>
        <taxon>Cymbomonas</taxon>
    </lineage>
</organism>
<feature type="compositionally biased region" description="Low complexity" evidence="1">
    <location>
        <begin position="145"/>
        <end position="156"/>
    </location>
</feature>